<dbReference type="eggNOG" id="arCOG00600">
    <property type="taxonomic scope" value="Archaea"/>
</dbReference>
<evidence type="ECO:0000256" key="1">
    <source>
        <dbReference type="ARBA" id="ARBA00022737"/>
    </source>
</evidence>
<dbReference type="InterPro" id="IPR046342">
    <property type="entry name" value="CBS_dom_sf"/>
</dbReference>
<dbReference type="SMART" id="SM00116">
    <property type="entry name" value="CBS"/>
    <property type="match status" value="2"/>
</dbReference>
<evidence type="ECO:0000256" key="2">
    <source>
        <dbReference type="PROSITE-ProRule" id="PRU00703"/>
    </source>
</evidence>
<evidence type="ECO:0000259" key="3">
    <source>
        <dbReference type="PROSITE" id="PS51371"/>
    </source>
</evidence>
<keyword evidence="2" id="KW-0129">CBS domain</keyword>
<dbReference type="HOGENOM" id="CLU_1243045_0_0_2"/>
<organism evidence="4 5">
    <name type="scientific">Metallosphaera cuprina (strain Ar-4)</name>
    <dbReference type="NCBI Taxonomy" id="1006006"/>
    <lineage>
        <taxon>Archaea</taxon>
        <taxon>Thermoproteota</taxon>
        <taxon>Thermoprotei</taxon>
        <taxon>Sulfolobales</taxon>
        <taxon>Sulfolobaceae</taxon>
        <taxon>Metallosphaera</taxon>
    </lineage>
</organism>
<dbReference type="Gene3D" id="3.10.580.10">
    <property type="entry name" value="CBS-domain"/>
    <property type="match status" value="1"/>
</dbReference>
<dbReference type="PROSITE" id="PS51371">
    <property type="entry name" value="CBS"/>
    <property type="match status" value="1"/>
</dbReference>
<name>F4FZ66_METCR</name>
<dbReference type="SUPFAM" id="SSF54631">
    <property type="entry name" value="CBS-domain pair"/>
    <property type="match status" value="1"/>
</dbReference>
<evidence type="ECO:0000313" key="5">
    <source>
        <dbReference type="Proteomes" id="UP000007812"/>
    </source>
</evidence>
<dbReference type="Proteomes" id="UP000007812">
    <property type="component" value="Chromosome"/>
</dbReference>
<evidence type="ECO:0000313" key="4">
    <source>
        <dbReference type="EMBL" id="AEB94375.1"/>
    </source>
</evidence>
<gene>
    <name evidence="4" type="ordered locus">Mcup_0267</name>
</gene>
<dbReference type="EMBL" id="CP002656">
    <property type="protein sequence ID" value="AEB94375.1"/>
    <property type="molecule type" value="Genomic_DNA"/>
</dbReference>
<keyword evidence="1" id="KW-0677">Repeat</keyword>
<keyword evidence="5" id="KW-1185">Reference proteome</keyword>
<sequence length="198" mass="22758">MIGLFTVDEGLREILERSVEDKLRDVKLKKIVRVNSNDVREIAKAMINNSVDAVIFSGKIVTEKDVVKGFKWNDEERMIDIAVRAITAEGYTKLSTAAEIMIRHVIRHLPVLEEQPIGMISARDIIYRFSEKLSLQEEVKQVMVPYLVKGDFNTTLSEGVELMMKNGVGSLVFYEKNDLYIVTLKDLVKHIYMYEMKL</sequence>
<dbReference type="AlphaFoldDB" id="F4FZ66"/>
<dbReference type="STRING" id="1006006.Mcup_0267"/>
<reference evidence="4 5" key="1">
    <citation type="journal article" date="2011" name="J. Bacteriol.">
        <title>Complete genome sequence of Metallosphaera cuprina, a metal sulfide-oxidizing archaeon from a hot spring.</title>
        <authorList>
            <person name="Liu L.J."/>
            <person name="You X.Y."/>
            <person name="Zheng H."/>
            <person name="Wang S."/>
            <person name="Jiang C.Y."/>
            <person name="Liu S.J."/>
        </authorList>
    </citation>
    <scope>NUCLEOTIDE SEQUENCE [LARGE SCALE GENOMIC DNA]</scope>
    <source>
        <strain evidence="4 5">Ar-4</strain>
    </source>
</reference>
<dbReference type="KEGG" id="mcn:Mcup_0267"/>
<protein>
    <submittedName>
        <fullName evidence="4">Signal-transduction protein</fullName>
    </submittedName>
</protein>
<dbReference type="PATRIC" id="fig|1006006.8.peg.268"/>
<dbReference type="PANTHER" id="PTHR13780">
    <property type="entry name" value="AMP-ACTIVATED PROTEIN KINASE, GAMMA REGULATORY SUBUNIT"/>
    <property type="match status" value="1"/>
</dbReference>
<dbReference type="Pfam" id="PF00571">
    <property type="entry name" value="CBS"/>
    <property type="match status" value="2"/>
</dbReference>
<proteinExistence type="predicted"/>
<dbReference type="InterPro" id="IPR050511">
    <property type="entry name" value="AMPK_gamma/SDS23_families"/>
</dbReference>
<accession>F4FZ66</accession>
<feature type="domain" description="CBS" evidence="3">
    <location>
        <begin position="78"/>
        <end position="135"/>
    </location>
</feature>
<dbReference type="InterPro" id="IPR000644">
    <property type="entry name" value="CBS_dom"/>
</dbReference>